<keyword evidence="1" id="KW-0732">Signal</keyword>
<dbReference type="AlphaFoldDB" id="A0A067M7H6"/>
<dbReference type="InParanoid" id="A0A067M7H6"/>
<keyword evidence="3" id="KW-1185">Reference proteome</keyword>
<evidence type="ECO:0000313" key="2">
    <source>
        <dbReference type="EMBL" id="KDQ11509.1"/>
    </source>
</evidence>
<evidence type="ECO:0000256" key="1">
    <source>
        <dbReference type="SAM" id="SignalP"/>
    </source>
</evidence>
<evidence type="ECO:0000313" key="3">
    <source>
        <dbReference type="Proteomes" id="UP000027195"/>
    </source>
</evidence>
<dbReference type="EMBL" id="KL198058">
    <property type="protein sequence ID" value="KDQ11509.1"/>
    <property type="molecule type" value="Genomic_DNA"/>
</dbReference>
<sequence>MQFVKALVAAAMIVTAVAASPIYTPGSSGIIEKRNTCTDPSYGEWYCPEKCGPRAATCYCGKVLC</sequence>
<feature type="signal peptide" evidence="1">
    <location>
        <begin position="1"/>
        <end position="19"/>
    </location>
</feature>
<protein>
    <recommendedName>
        <fullName evidence="4">Carbohydrate-binding module family 1 protein</fullName>
    </recommendedName>
</protein>
<feature type="chain" id="PRO_5001645327" description="Carbohydrate-binding module family 1 protein" evidence="1">
    <location>
        <begin position="20"/>
        <end position="65"/>
    </location>
</feature>
<evidence type="ECO:0008006" key="4">
    <source>
        <dbReference type="Google" id="ProtNLM"/>
    </source>
</evidence>
<proteinExistence type="predicted"/>
<dbReference type="HOGENOM" id="CLU_2849383_0_0_1"/>
<gene>
    <name evidence="2" type="ORF">BOTBODRAFT_35381</name>
</gene>
<name>A0A067M7H6_BOTB1</name>
<accession>A0A067M7H6</accession>
<dbReference type="Proteomes" id="UP000027195">
    <property type="component" value="Unassembled WGS sequence"/>
</dbReference>
<reference evidence="3" key="1">
    <citation type="journal article" date="2014" name="Proc. Natl. Acad. Sci. U.S.A.">
        <title>Extensive sampling of basidiomycete genomes demonstrates inadequacy of the white-rot/brown-rot paradigm for wood decay fungi.</title>
        <authorList>
            <person name="Riley R."/>
            <person name="Salamov A.A."/>
            <person name="Brown D.W."/>
            <person name="Nagy L.G."/>
            <person name="Floudas D."/>
            <person name="Held B.W."/>
            <person name="Levasseur A."/>
            <person name="Lombard V."/>
            <person name="Morin E."/>
            <person name="Otillar R."/>
            <person name="Lindquist E.A."/>
            <person name="Sun H."/>
            <person name="LaButti K.M."/>
            <person name="Schmutz J."/>
            <person name="Jabbour D."/>
            <person name="Luo H."/>
            <person name="Baker S.E."/>
            <person name="Pisabarro A.G."/>
            <person name="Walton J.D."/>
            <person name="Blanchette R.A."/>
            <person name="Henrissat B."/>
            <person name="Martin F."/>
            <person name="Cullen D."/>
            <person name="Hibbett D.S."/>
            <person name="Grigoriev I.V."/>
        </authorList>
    </citation>
    <scope>NUCLEOTIDE SEQUENCE [LARGE SCALE GENOMIC DNA]</scope>
    <source>
        <strain evidence="3">FD-172 SS1</strain>
    </source>
</reference>
<organism evidence="2 3">
    <name type="scientific">Botryobasidium botryosum (strain FD-172 SS1)</name>
    <dbReference type="NCBI Taxonomy" id="930990"/>
    <lineage>
        <taxon>Eukaryota</taxon>
        <taxon>Fungi</taxon>
        <taxon>Dikarya</taxon>
        <taxon>Basidiomycota</taxon>
        <taxon>Agaricomycotina</taxon>
        <taxon>Agaricomycetes</taxon>
        <taxon>Cantharellales</taxon>
        <taxon>Botryobasidiaceae</taxon>
        <taxon>Botryobasidium</taxon>
    </lineage>
</organism>